<evidence type="ECO:0000256" key="4">
    <source>
        <dbReference type="ARBA" id="ARBA00022475"/>
    </source>
</evidence>
<dbReference type="GO" id="GO:0006605">
    <property type="term" value="P:protein targeting"/>
    <property type="evidence" value="ECO:0007669"/>
    <property type="project" value="UniProtKB-UniRule"/>
</dbReference>
<comment type="similarity">
    <text evidence="2 10">Belongs to the FliR/MopE/SpaR family.</text>
</comment>
<feature type="transmembrane region" description="Helical" evidence="10">
    <location>
        <begin position="39"/>
        <end position="57"/>
    </location>
</feature>
<keyword evidence="4 10" id="KW-1003">Cell membrane</keyword>
<dbReference type="PANTHER" id="PTHR30065">
    <property type="entry name" value="FLAGELLAR BIOSYNTHETIC PROTEIN FLIR"/>
    <property type="match status" value="1"/>
</dbReference>
<dbReference type="Pfam" id="PF01311">
    <property type="entry name" value="Bac_export_1"/>
    <property type="match status" value="1"/>
</dbReference>
<evidence type="ECO:0000256" key="7">
    <source>
        <dbReference type="ARBA" id="ARBA00023136"/>
    </source>
</evidence>
<keyword evidence="11" id="KW-0969">Cilium</keyword>
<dbReference type="GO" id="GO:0044780">
    <property type="term" value="P:bacterial-type flagellum assembly"/>
    <property type="evidence" value="ECO:0007669"/>
    <property type="project" value="UniProtKB-UniRule"/>
</dbReference>
<dbReference type="GO" id="GO:0005886">
    <property type="term" value="C:plasma membrane"/>
    <property type="evidence" value="ECO:0007669"/>
    <property type="project" value="UniProtKB-SubCell"/>
</dbReference>
<keyword evidence="12" id="KW-1185">Reference proteome</keyword>
<evidence type="ECO:0000256" key="2">
    <source>
        <dbReference type="ARBA" id="ARBA00009772"/>
    </source>
</evidence>
<dbReference type="InterPro" id="IPR002010">
    <property type="entry name" value="T3SS_IM_R"/>
</dbReference>
<proteinExistence type="inferred from homology"/>
<evidence type="ECO:0000256" key="1">
    <source>
        <dbReference type="ARBA" id="ARBA00002578"/>
    </source>
</evidence>
<reference evidence="11 12" key="1">
    <citation type="submission" date="2008-04" db="EMBL/GenBank/DDBJ databases">
        <title>Complete sequence of chromosome of Natranaerobius thermophilus JW/NM-WN-LF.</title>
        <authorList>
            <consortium name="US DOE Joint Genome Institute"/>
            <person name="Copeland A."/>
            <person name="Lucas S."/>
            <person name="Lapidus A."/>
            <person name="Glavina del Rio T."/>
            <person name="Dalin E."/>
            <person name="Tice H."/>
            <person name="Bruce D."/>
            <person name="Goodwin L."/>
            <person name="Pitluck S."/>
            <person name="Chertkov O."/>
            <person name="Brettin T."/>
            <person name="Detter J.C."/>
            <person name="Han C."/>
            <person name="Kuske C.R."/>
            <person name="Schmutz J."/>
            <person name="Larimer F."/>
            <person name="Land M."/>
            <person name="Hauser L."/>
            <person name="Kyrpides N."/>
            <person name="Lykidis A."/>
            <person name="Mesbah N.M."/>
            <person name="Wiegel J."/>
        </authorList>
    </citation>
    <scope>NUCLEOTIDE SEQUENCE [LARGE SCALE GENOMIC DNA]</scope>
    <source>
        <strain evidence="12">ATCC BAA-1301 / DSM 18059 / JW/NM-WN-LF</strain>
    </source>
</reference>
<evidence type="ECO:0000313" key="12">
    <source>
        <dbReference type="Proteomes" id="UP000001683"/>
    </source>
</evidence>
<keyword evidence="11" id="KW-0282">Flagellum</keyword>
<organism evidence="11 12">
    <name type="scientific">Natranaerobius thermophilus (strain ATCC BAA-1301 / DSM 18059 / JW/NM-WN-LF)</name>
    <dbReference type="NCBI Taxonomy" id="457570"/>
    <lineage>
        <taxon>Bacteria</taxon>
        <taxon>Bacillati</taxon>
        <taxon>Bacillota</taxon>
        <taxon>Clostridia</taxon>
        <taxon>Natranaerobiales</taxon>
        <taxon>Natranaerobiaceae</taxon>
        <taxon>Natranaerobius</taxon>
    </lineage>
</organism>
<evidence type="ECO:0000256" key="3">
    <source>
        <dbReference type="ARBA" id="ARBA00021717"/>
    </source>
</evidence>
<keyword evidence="6 10" id="KW-1133">Transmembrane helix</keyword>
<feature type="transmembrane region" description="Helical" evidence="10">
    <location>
        <begin position="69"/>
        <end position="91"/>
    </location>
</feature>
<dbReference type="PRINTS" id="PR00953">
    <property type="entry name" value="TYPE3IMRPROT"/>
</dbReference>
<evidence type="ECO:0000256" key="9">
    <source>
        <dbReference type="NCBIfam" id="TIGR01400"/>
    </source>
</evidence>
<protein>
    <recommendedName>
        <fullName evidence="3 9">Flagellar biosynthetic protein FliR</fullName>
    </recommendedName>
</protein>
<name>B2A364_NATTJ</name>
<dbReference type="EMBL" id="CP001034">
    <property type="protein sequence ID" value="ACB84994.1"/>
    <property type="molecule type" value="Genomic_DNA"/>
</dbReference>
<dbReference type="InterPro" id="IPR006303">
    <property type="entry name" value="FliR"/>
</dbReference>
<comment type="function">
    <text evidence="1 10">Role in flagellar biosynthesis.</text>
</comment>
<evidence type="ECO:0000256" key="6">
    <source>
        <dbReference type="ARBA" id="ARBA00022989"/>
    </source>
</evidence>
<dbReference type="AlphaFoldDB" id="B2A364"/>
<keyword evidence="7 10" id="KW-0472">Membrane</keyword>
<dbReference type="Proteomes" id="UP000001683">
    <property type="component" value="Chromosome"/>
</dbReference>
<dbReference type="GO" id="GO:0009425">
    <property type="term" value="C:bacterial-type flagellum basal body"/>
    <property type="evidence" value="ECO:0007669"/>
    <property type="project" value="UniProtKB-SubCell"/>
</dbReference>
<dbReference type="PANTHER" id="PTHR30065:SF1">
    <property type="entry name" value="SURFACE PRESENTATION OF ANTIGENS PROTEIN SPAR"/>
    <property type="match status" value="1"/>
</dbReference>
<feature type="transmembrane region" description="Helical" evidence="10">
    <location>
        <begin position="174"/>
        <end position="200"/>
    </location>
</feature>
<dbReference type="InParanoid" id="B2A364"/>
<feature type="transmembrane region" description="Helical" evidence="10">
    <location>
        <begin position="129"/>
        <end position="150"/>
    </location>
</feature>
<comment type="subcellular location">
    <subcellularLocation>
        <location evidence="10">Cell membrane</location>
        <topology evidence="10">Multi-pass membrane protein</topology>
    </subcellularLocation>
    <subcellularLocation>
        <location evidence="10">Bacterial flagellum basal body</location>
    </subcellularLocation>
</comment>
<gene>
    <name evidence="11" type="ordered locus">Nther_1411</name>
</gene>
<keyword evidence="11" id="KW-0966">Cell projection</keyword>
<evidence type="ECO:0000256" key="8">
    <source>
        <dbReference type="ARBA" id="ARBA00023143"/>
    </source>
</evidence>
<evidence type="ECO:0000256" key="10">
    <source>
        <dbReference type="RuleBase" id="RU362071"/>
    </source>
</evidence>
<accession>B2A364</accession>
<dbReference type="eggNOG" id="COG1684">
    <property type="taxonomic scope" value="Bacteria"/>
</dbReference>
<dbReference type="KEGG" id="nth:Nther_1411"/>
<feature type="transmembrane region" description="Helical" evidence="10">
    <location>
        <begin position="12"/>
        <end position="32"/>
    </location>
</feature>
<feature type="transmembrane region" description="Helical" evidence="10">
    <location>
        <begin position="212"/>
        <end position="232"/>
    </location>
</feature>
<sequence>MDLTTLLLEQGVLFILLLTRISGMIMTAPIFGSNYMPNQIKIAFSLILTLVFLPVLSPEGLSDYHIMNVILFAFMELMVGIAIGMIANLVFSSIQIAGQLIDVQMGFAMARVMDPQYETQVPLIGQFKYILAIMIFLVINGHHLLIRSVYESYQLLPIGNIFDLGAGGVALNELFSTVFVLAIQVSAPALGTLFLTNIALGVLARTVPQMNVFIIGFPVKIFVGFLSLVLLMPTYTLVLGNLFQHIWDGLYNFLQAL</sequence>
<dbReference type="STRING" id="457570.Nther_1411"/>
<evidence type="ECO:0000256" key="5">
    <source>
        <dbReference type="ARBA" id="ARBA00022692"/>
    </source>
</evidence>
<dbReference type="NCBIfam" id="TIGR01400">
    <property type="entry name" value="fliR"/>
    <property type="match status" value="1"/>
</dbReference>
<dbReference type="RefSeq" id="WP_012447868.1">
    <property type="nucleotide sequence ID" value="NC_010718.1"/>
</dbReference>
<dbReference type="FunCoup" id="B2A364">
    <property type="interactions" value="113"/>
</dbReference>
<dbReference type="HOGENOM" id="CLU_063626_2_3_9"/>
<evidence type="ECO:0000313" key="11">
    <source>
        <dbReference type="EMBL" id="ACB84994.1"/>
    </source>
</evidence>
<keyword evidence="5 10" id="KW-0812">Transmembrane</keyword>
<keyword evidence="8 10" id="KW-0975">Bacterial flagellum</keyword>
<dbReference type="OrthoDB" id="9807748at2"/>
<reference evidence="11 12" key="2">
    <citation type="journal article" date="2011" name="J. Bacteriol.">
        <title>Complete genome sequence of the anaerobic, halophilic alkalithermophile Natranaerobius thermophilus JW/NM-WN-LF.</title>
        <authorList>
            <person name="Zhao B."/>
            <person name="Mesbah N.M."/>
            <person name="Dalin E."/>
            <person name="Goodwin L."/>
            <person name="Nolan M."/>
            <person name="Pitluck S."/>
            <person name="Chertkov O."/>
            <person name="Brettin T.S."/>
            <person name="Han J."/>
            <person name="Larimer F.W."/>
            <person name="Land M.L."/>
            <person name="Hauser L."/>
            <person name="Kyrpides N."/>
            <person name="Wiegel J."/>
        </authorList>
    </citation>
    <scope>NUCLEOTIDE SEQUENCE [LARGE SCALE GENOMIC DNA]</scope>
    <source>
        <strain evidence="12">ATCC BAA-1301 / DSM 18059 / JW/NM-WN-LF</strain>
    </source>
</reference>